<gene>
    <name evidence="3" type="ORF">HOO65_060546</name>
</gene>
<dbReference type="Pfam" id="PF08325">
    <property type="entry name" value="WLM"/>
    <property type="match status" value="1"/>
</dbReference>
<comment type="caution">
    <text evidence="3">The sequence shown here is derived from an EMBL/GenBank/DDBJ whole genome shotgun (WGS) entry which is preliminary data.</text>
</comment>
<name>A0ABR4MEM4_9PEZI</name>
<dbReference type="PANTHER" id="PTHR30399">
    <property type="entry name" value="UNCHARACTERIZED PROTEIN YGJP"/>
    <property type="match status" value="1"/>
</dbReference>
<accession>A0ABR4MEM4</accession>
<dbReference type="EMBL" id="JABSNW010000006">
    <property type="protein sequence ID" value="KAL2886716.1"/>
    <property type="molecule type" value="Genomic_DNA"/>
</dbReference>
<dbReference type="InterPro" id="IPR053136">
    <property type="entry name" value="UTP_pyrophosphatase-like"/>
</dbReference>
<dbReference type="InterPro" id="IPR013536">
    <property type="entry name" value="WLM_dom"/>
</dbReference>
<feature type="compositionally biased region" description="Polar residues" evidence="1">
    <location>
        <begin position="432"/>
        <end position="465"/>
    </location>
</feature>
<dbReference type="GeneID" id="98119942"/>
<proteinExistence type="predicted"/>
<evidence type="ECO:0000313" key="3">
    <source>
        <dbReference type="EMBL" id="KAL2886716.1"/>
    </source>
</evidence>
<feature type="domain" description="WLM" evidence="2">
    <location>
        <begin position="10"/>
        <end position="261"/>
    </location>
</feature>
<dbReference type="Proteomes" id="UP001610728">
    <property type="component" value="Unassembled WGS sequence"/>
</dbReference>
<sequence>MSLGFTRLNVKKSPPNANITFIKPLAGPNEAIAQDFLERIAAQCYPVMKTNHIHVRSLEEYEPNREFVGRNFNAGEVVQLVLRSPSSGRWLPFEYVQMVMMHELAHCKQMNHSRAFWTVRNHYAAHMERLWATGYTGEGIWGVGRALASGTTERPTILAGERVPEHLCGGTYRTNTSGSGRGHARKRRAPKLSYKEQKERRVLRKFGANGVAVGADDAIKTELEKGVGGGTARQKAPARPRVAGSMRGRELRAAAALARFDQCQGQIQKKEEHAAEVKHEVIELSDSDDGSDGSDVVVVPDALDIDGKRMTDKDGVGLVKICDDDEGSSAADDIKVLVSDELQELSKRFWGMPGSRHAPEPVQLEEQDSNEAAGKLPRRPRAPATNLPKPESEAPKPQLSKALVRAKPVAVPRPRAASKPPSLRRPPLSSSQTKKASSRATELSFTRTLGSSTPESASTRATLSSGGHVLGHSKARDPRQRSVADMLRTRRDNSRGG</sequence>
<evidence type="ECO:0000256" key="1">
    <source>
        <dbReference type="SAM" id="MobiDB-lite"/>
    </source>
</evidence>
<reference evidence="3 4" key="1">
    <citation type="submission" date="2020-05" db="EMBL/GenBank/DDBJ databases">
        <title>Ceratocystis lukuohia genome.</title>
        <authorList>
            <person name="Harrington T.C."/>
            <person name="Kim K."/>
            <person name="Mayers C.G."/>
        </authorList>
    </citation>
    <scope>NUCLEOTIDE SEQUENCE [LARGE SCALE GENOMIC DNA]</scope>
    <source>
        <strain evidence="3 4">C4212</strain>
    </source>
</reference>
<evidence type="ECO:0000313" key="4">
    <source>
        <dbReference type="Proteomes" id="UP001610728"/>
    </source>
</evidence>
<keyword evidence="4" id="KW-1185">Reference proteome</keyword>
<feature type="region of interest" description="Disordered" evidence="1">
    <location>
        <begin position="168"/>
        <end position="196"/>
    </location>
</feature>
<dbReference type="PANTHER" id="PTHR30399:SF1">
    <property type="entry name" value="UTP PYROPHOSPHATASE"/>
    <property type="match status" value="1"/>
</dbReference>
<feature type="region of interest" description="Disordered" evidence="1">
    <location>
        <begin position="226"/>
        <end position="246"/>
    </location>
</feature>
<feature type="compositionally biased region" description="Low complexity" evidence="1">
    <location>
        <begin position="401"/>
        <end position="431"/>
    </location>
</feature>
<dbReference type="RefSeq" id="XP_070857896.1">
    <property type="nucleotide sequence ID" value="XM_071003837.1"/>
</dbReference>
<feature type="compositionally biased region" description="Basic and acidic residues" evidence="1">
    <location>
        <begin position="474"/>
        <end position="497"/>
    </location>
</feature>
<protein>
    <submittedName>
        <fullName evidence="3">DNA damage response protein wss1</fullName>
    </submittedName>
</protein>
<organism evidence="3 4">
    <name type="scientific">Ceratocystis lukuohia</name>
    <dbReference type="NCBI Taxonomy" id="2019550"/>
    <lineage>
        <taxon>Eukaryota</taxon>
        <taxon>Fungi</taxon>
        <taxon>Dikarya</taxon>
        <taxon>Ascomycota</taxon>
        <taxon>Pezizomycotina</taxon>
        <taxon>Sordariomycetes</taxon>
        <taxon>Hypocreomycetidae</taxon>
        <taxon>Microascales</taxon>
        <taxon>Ceratocystidaceae</taxon>
        <taxon>Ceratocystis</taxon>
    </lineage>
</organism>
<evidence type="ECO:0000259" key="2">
    <source>
        <dbReference type="PROSITE" id="PS51397"/>
    </source>
</evidence>
<feature type="region of interest" description="Disordered" evidence="1">
    <location>
        <begin position="350"/>
        <end position="497"/>
    </location>
</feature>
<dbReference type="Gene3D" id="3.30.2010.10">
    <property type="entry name" value="Metalloproteases ('zincins'), catalytic domain"/>
    <property type="match status" value="1"/>
</dbReference>
<dbReference type="PROSITE" id="PS51397">
    <property type="entry name" value="WLM"/>
    <property type="match status" value="1"/>
</dbReference>